<evidence type="ECO:0000313" key="2">
    <source>
        <dbReference type="EMBL" id="ORY33975.1"/>
    </source>
</evidence>
<sequence>MYSRDNSSRDPMKLLLLAIDIDTAQRNPPNHPGSESHRSFKSDLPVSREDGQQRSCTRDMSTTDSLPTAGERRIVTSQSPETGTGSLNPKEYLPTQSLATASGFQSSTAPQEAFNNFMTGKTFSGRLNSLQVPTNTTDLQDTSSYTLEANTNEPPEDSDRGKTSTPGRGSTSRKRSFSSKQGSPGIPKRRRKGQDDTSWSSGDQGESQGSFTNTYVSCPDVPTAVHGGSHIASPGSTSIPDLADHEPAEPRIGSWDAVPSTSLSTDRLRSVDARPAETERFRFDSKKARCNNCAKRTWCAGRVEYGTMLSCYGCLTSGFGNCTLLGVNYKEYKAATKGHSPADRQLCGTHGTHNRDNELQQHCSYVTRVISIPKVD</sequence>
<feature type="compositionally biased region" description="Polar residues" evidence="1">
    <location>
        <begin position="128"/>
        <end position="153"/>
    </location>
</feature>
<comment type="caution">
    <text evidence="2">The sequence shown here is derived from an EMBL/GenBank/DDBJ whole genome shotgun (WGS) entry which is preliminary data.</text>
</comment>
<keyword evidence="3" id="KW-1185">Reference proteome</keyword>
<name>A0A1Y2BIR4_9TREE</name>
<feature type="region of interest" description="Disordered" evidence="1">
    <location>
        <begin position="19"/>
        <end position="92"/>
    </location>
</feature>
<feature type="compositionally biased region" description="Basic and acidic residues" evidence="1">
    <location>
        <begin position="34"/>
        <end position="52"/>
    </location>
</feature>
<evidence type="ECO:0000313" key="3">
    <source>
        <dbReference type="Proteomes" id="UP000193986"/>
    </source>
</evidence>
<evidence type="ECO:0000256" key="1">
    <source>
        <dbReference type="SAM" id="MobiDB-lite"/>
    </source>
</evidence>
<feature type="region of interest" description="Disordered" evidence="1">
    <location>
        <begin position="128"/>
        <end position="271"/>
    </location>
</feature>
<gene>
    <name evidence="2" type="ORF">BCR39DRAFT_577692</name>
</gene>
<proteinExistence type="predicted"/>
<organism evidence="2 3">
    <name type="scientific">Naematelia encephala</name>
    <dbReference type="NCBI Taxonomy" id="71784"/>
    <lineage>
        <taxon>Eukaryota</taxon>
        <taxon>Fungi</taxon>
        <taxon>Dikarya</taxon>
        <taxon>Basidiomycota</taxon>
        <taxon>Agaricomycotina</taxon>
        <taxon>Tremellomycetes</taxon>
        <taxon>Tremellales</taxon>
        <taxon>Naemateliaceae</taxon>
        <taxon>Naematelia</taxon>
    </lineage>
</organism>
<feature type="compositionally biased region" description="Polar residues" evidence="1">
    <location>
        <begin position="196"/>
        <end position="216"/>
    </location>
</feature>
<dbReference type="AlphaFoldDB" id="A0A1Y2BIR4"/>
<accession>A0A1Y2BIR4</accession>
<feature type="compositionally biased region" description="Polar residues" evidence="1">
    <location>
        <begin position="53"/>
        <end position="66"/>
    </location>
</feature>
<dbReference type="InParanoid" id="A0A1Y2BIR4"/>
<protein>
    <submittedName>
        <fullName evidence="2">Uncharacterized protein</fullName>
    </submittedName>
</protein>
<dbReference type="EMBL" id="MCFC01000004">
    <property type="protein sequence ID" value="ORY33975.1"/>
    <property type="molecule type" value="Genomic_DNA"/>
</dbReference>
<feature type="compositionally biased region" description="Polar residues" evidence="1">
    <location>
        <begin position="75"/>
        <end position="87"/>
    </location>
</feature>
<dbReference type="Proteomes" id="UP000193986">
    <property type="component" value="Unassembled WGS sequence"/>
</dbReference>
<reference evidence="2 3" key="1">
    <citation type="submission" date="2016-07" db="EMBL/GenBank/DDBJ databases">
        <title>Pervasive Adenine N6-methylation of Active Genes in Fungi.</title>
        <authorList>
            <consortium name="DOE Joint Genome Institute"/>
            <person name="Mondo S.J."/>
            <person name="Dannebaum R.O."/>
            <person name="Kuo R.C."/>
            <person name="Labutti K."/>
            <person name="Haridas S."/>
            <person name="Kuo A."/>
            <person name="Salamov A."/>
            <person name="Ahrendt S.R."/>
            <person name="Lipzen A."/>
            <person name="Sullivan W."/>
            <person name="Andreopoulos W.B."/>
            <person name="Clum A."/>
            <person name="Lindquist E."/>
            <person name="Daum C."/>
            <person name="Ramamoorthy G.K."/>
            <person name="Gryganskyi A."/>
            <person name="Culley D."/>
            <person name="Magnuson J.K."/>
            <person name="James T.Y."/>
            <person name="O'Malley M.A."/>
            <person name="Stajich J.E."/>
            <person name="Spatafora J.W."/>
            <person name="Visel A."/>
            <person name="Grigoriev I.V."/>
        </authorList>
    </citation>
    <scope>NUCLEOTIDE SEQUENCE [LARGE SCALE GENOMIC DNA]</scope>
    <source>
        <strain evidence="2 3">68-887.2</strain>
    </source>
</reference>